<protein>
    <submittedName>
        <fullName evidence="1">DUF4221 domain-containing protein</fullName>
    </submittedName>
</protein>
<dbReference type="AlphaFoldDB" id="A0A9X2SZP2"/>
<evidence type="ECO:0000313" key="1">
    <source>
        <dbReference type="EMBL" id="MCR9014718.1"/>
    </source>
</evidence>
<organism evidence="1 2">
    <name type="scientific">Aquiflexum gelatinilyticum</name>
    <dbReference type="NCBI Taxonomy" id="2961943"/>
    <lineage>
        <taxon>Bacteria</taxon>
        <taxon>Pseudomonadati</taxon>
        <taxon>Bacteroidota</taxon>
        <taxon>Cytophagia</taxon>
        <taxon>Cytophagales</taxon>
        <taxon>Cyclobacteriaceae</taxon>
        <taxon>Aquiflexum</taxon>
    </lineage>
</organism>
<sequence length="379" mass="43802">MKYLHPINYFLLFLLLFWSCSAPEKKEAKTELEFVVTEKFKTFPLPPDIGHLDLYFQSIEDKYFFLFDYKTKQLLTYSIPENRLLKTIKFEEEGPAGVGNNIAGLFIESPDVIYLTAGINTLFKFDGDGNLLQKTPINVEGLEENGISLFSNIFTLAKDGFYFPAFPMVFAWTSVTPKELTEIPNLIRYDTLSKTFTPVSYFPEEFVGDNLNKSIFPLLSLGPDDMPVINMNFRNIYRLKEGEIVSSFAGHSAFPNDPPISKSPNMFEDMPEIMKIINHVDIYTDLFYFKNLELMVRVAKFEDVPENVFETGSFLASKWGLVFLDKEFNKVGEMELEPNRYNGQYIFEDEEGIWICTDHPDNPALSEDFIRFQLIEIKK</sequence>
<comment type="caution">
    <text evidence="1">The sequence shown here is derived from an EMBL/GenBank/DDBJ whole genome shotgun (WGS) entry which is preliminary data.</text>
</comment>
<reference evidence="1" key="1">
    <citation type="submission" date="2022-08" db="EMBL/GenBank/DDBJ databases">
        <authorList>
            <person name="Zhang D."/>
        </authorList>
    </citation>
    <scope>NUCLEOTIDE SEQUENCE</scope>
    <source>
        <strain evidence="1">XJ19-11</strain>
    </source>
</reference>
<dbReference type="RefSeq" id="WP_258422599.1">
    <property type="nucleotide sequence ID" value="NZ_JANSUY010000003.1"/>
</dbReference>
<dbReference type="Pfam" id="PF13970">
    <property type="entry name" value="DUF4221"/>
    <property type="match status" value="1"/>
</dbReference>
<gene>
    <name evidence="1" type="ORF">NU887_06685</name>
</gene>
<accession>A0A9X2SZP2</accession>
<name>A0A9X2SZP2_9BACT</name>
<dbReference type="InterPro" id="IPR025316">
    <property type="entry name" value="DUF4221"/>
</dbReference>
<dbReference type="Proteomes" id="UP001142175">
    <property type="component" value="Unassembled WGS sequence"/>
</dbReference>
<evidence type="ECO:0000313" key="2">
    <source>
        <dbReference type="Proteomes" id="UP001142175"/>
    </source>
</evidence>
<proteinExistence type="predicted"/>
<keyword evidence="2" id="KW-1185">Reference proteome</keyword>
<dbReference type="EMBL" id="JANSUY010000003">
    <property type="protein sequence ID" value="MCR9014718.1"/>
    <property type="molecule type" value="Genomic_DNA"/>
</dbReference>